<reference evidence="4 5" key="1">
    <citation type="submission" date="2015-03" db="EMBL/GenBank/DDBJ databases">
        <title>Genomics and transcriptomics of the oil-accumulating basidiomycete yeast T. oleaginosus allow insights into substrate utilization and the diverse evolutionary trajectories of mating systems in fungi.</title>
        <authorList>
            <consortium name="DOE Joint Genome Institute"/>
            <person name="Kourist R."/>
            <person name="Kracht O."/>
            <person name="Bracharz F."/>
            <person name="Lipzen A."/>
            <person name="Nolan M."/>
            <person name="Ohm R."/>
            <person name="Grigoriev I."/>
            <person name="Sun S."/>
            <person name="Heitman J."/>
            <person name="Bruck T."/>
            <person name="Nowrousian M."/>
        </authorList>
    </citation>
    <scope>NUCLEOTIDE SEQUENCE [LARGE SCALE GENOMIC DNA]</scope>
    <source>
        <strain evidence="4 5">IBC0246</strain>
    </source>
</reference>
<evidence type="ECO:0000256" key="2">
    <source>
        <dbReference type="ARBA" id="ARBA00023128"/>
    </source>
</evidence>
<protein>
    <recommendedName>
        <fullName evidence="6">Restriction endonuclease type IV Mrr domain-containing protein</fullName>
    </recommendedName>
</protein>
<keyword evidence="2" id="KW-0496">Mitochondrion</keyword>
<dbReference type="RefSeq" id="XP_018283042.1">
    <property type="nucleotide sequence ID" value="XM_018420620.1"/>
</dbReference>
<accession>A0A0J0XZV1</accession>
<dbReference type="OrthoDB" id="20734at2759"/>
<evidence type="ECO:0000256" key="3">
    <source>
        <dbReference type="SAM" id="MobiDB-lite"/>
    </source>
</evidence>
<sequence length="242" mass="25850">MAGPSTRAIGLAFENHTQRFLNGDLRMALSHVGGRGDGGVDLRGFWWVPRRPRRRTAKATPSPLEAEGSGTGSENGAWKPPTPPGLKRDGTPGARIRPLRVVAQCKAERRVVGPRIVREFEGTLAHLAAQDARVPLLGVLASQSGFSLASMEHAVRARVPLLLLHLEGGRPEEEGESDDAPPEKDVVEGAPAISVTGAWWNAPLGALLTETGVELRREIMDGNTRVGLWTAGSRMGRYGPAG</sequence>
<dbReference type="PANTHER" id="PTHR28133">
    <property type="entry name" value="REQUIRED FOR RESPIRATORY GROWTH PROTEIN 7, MITOCHONDRIAL"/>
    <property type="match status" value="1"/>
</dbReference>
<dbReference type="GO" id="GO:0005739">
    <property type="term" value="C:mitochondrion"/>
    <property type="evidence" value="ECO:0007669"/>
    <property type="project" value="UniProtKB-SubCell"/>
</dbReference>
<evidence type="ECO:0000313" key="5">
    <source>
        <dbReference type="Proteomes" id="UP000053611"/>
    </source>
</evidence>
<evidence type="ECO:0000256" key="1">
    <source>
        <dbReference type="ARBA" id="ARBA00004173"/>
    </source>
</evidence>
<dbReference type="Proteomes" id="UP000053611">
    <property type="component" value="Unassembled WGS sequence"/>
</dbReference>
<keyword evidence="5" id="KW-1185">Reference proteome</keyword>
<dbReference type="GeneID" id="28981223"/>
<dbReference type="EMBL" id="KQ087177">
    <property type="protein sequence ID" value="KLT46551.1"/>
    <property type="molecule type" value="Genomic_DNA"/>
</dbReference>
<evidence type="ECO:0008006" key="6">
    <source>
        <dbReference type="Google" id="ProtNLM"/>
    </source>
</evidence>
<name>A0A0J0XZV1_9TREE</name>
<gene>
    <name evidence="4" type="ORF">CC85DRAFT_253687</name>
</gene>
<dbReference type="InterPro" id="IPR018828">
    <property type="entry name" value="RRG7"/>
</dbReference>
<feature type="region of interest" description="Disordered" evidence="3">
    <location>
        <begin position="53"/>
        <end position="93"/>
    </location>
</feature>
<dbReference type="PANTHER" id="PTHR28133:SF1">
    <property type="entry name" value="REQUIRED FOR RESPIRATORY GROWTH PROTEIN 7, MITOCHONDRIAL"/>
    <property type="match status" value="1"/>
</dbReference>
<evidence type="ECO:0000313" key="4">
    <source>
        <dbReference type="EMBL" id="KLT46551.1"/>
    </source>
</evidence>
<proteinExistence type="predicted"/>
<dbReference type="AlphaFoldDB" id="A0A0J0XZV1"/>
<organism evidence="4 5">
    <name type="scientific">Cutaneotrichosporon oleaginosum</name>
    <dbReference type="NCBI Taxonomy" id="879819"/>
    <lineage>
        <taxon>Eukaryota</taxon>
        <taxon>Fungi</taxon>
        <taxon>Dikarya</taxon>
        <taxon>Basidiomycota</taxon>
        <taxon>Agaricomycotina</taxon>
        <taxon>Tremellomycetes</taxon>
        <taxon>Trichosporonales</taxon>
        <taxon>Trichosporonaceae</taxon>
        <taxon>Cutaneotrichosporon</taxon>
    </lineage>
</organism>
<dbReference type="Pfam" id="PF10356">
    <property type="entry name" value="RRG7"/>
    <property type="match status" value="1"/>
</dbReference>
<comment type="subcellular location">
    <subcellularLocation>
        <location evidence="1">Mitochondrion</location>
    </subcellularLocation>
</comment>